<dbReference type="EMBL" id="AGSN01000131">
    <property type="protein sequence ID" value="EHH10172.1"/>
    <property type="molecule type" value="Genomic_DNA"/>
</dbReference>
<keyword evidence="3" id="KW-1185">Reference proteome</keyword>
<dbReference type="OrthoDB" id="105300at2"/>
<dbReference type="NCBIfam" id="NF047337">
    <property type="entry name" value="hydrolase_RcgR"/>
    <property type="match status" value="1"/>
</dbReference>
<dbReference type="Proteomes" id="UP000002949">
    <property type="component" value="Unassembled WGS sequence"/>
</dbReference>
<dbReference type="PATRIC" id="fig|1082933.3.peg.3940"/>
<organism evidence="2 3">
    <name type="scientific">Mesorhizobium amorphae CCNWGS0123</name>
    <dbReference type="NCBI Taxonomy" id="1082933"/>
    <lineage>
        <taxon>Bacteria</taxon>
        <taxon>Pseudomonadati</taxon>
        <taxon>Pseudomonadota</taxon>
        <taxon>Alphaproteobacteria</taxon>
        <taxon>Hyphomicrobiales</taxon>
        <taxon>Phyllobacteriaceae</taxon>
        <taxon>Mesorhizobium</taxon>
    </lineage>
</organism>
<gene>
    <name evidence="2" type="ORF">MEA186_20214</name>
</gene>
<dbReference type="KEGG" id="mamo:A6B35_29980"/>
<evidence type="ECO:0000313" key="3">
    <source>
        <dbReference type="Proteomes" id="UP000002949"/>
    </source>
</evidence>
<dbReference type="Pfam" id="PF01738">
    <property type="entry name" value="DLH"/>
    <property type="match status" value="1"/>
</dbReference>
<dbReference type="SUPFAM" id="SSF53474">
    <property type="entry name" value="alpha/beta-Hydrolases"/>
    <property type="match status" value="1"/>
</dbReference>
<name>G6YDK2_9HYPH</name>
<dbReference type="InterPro" id="IPR029058">
    <property type="entry name" value="AB_hydrolase_fold"/>
</dbReference>
<reference evidence="2 3" key="1">
    <citation type="journal article" date="2012" name="J. Bacteriol.">
        <title>Draft Genome Sequence of Plant Growth-Promoting Rhizobium Mesorhizobium amorphae, Isolated from Zinc-Lead Mine Tailings.</title>
        <authorList>
            <person name="Hao X."/>
            <person name="Lin Y."/>
            <person name="Johnstone L."/>
            <person name="Baltrus D.A."/>
            <person name="Miller S.J."/>
            <person name="Wei G."/>
            <person name="Rensing C."/>
        </authorList>
    </citation>
    <scope>NUCLEOTIDE SEQUENCE [LARGE SCALE GENOMIC DNA]</scope>
    <source>
        <strain evidence="2 3">CCNWGS0123</strain>
    </source>
</reference>
<dbReference type="InterPro" id="IPR058111">
    <property type="entry name" value="RcgR-like"/>
</dbReference>
<feature type="domain" description="Dienelactone hydrolase" evidence="1">
    <location>
        <begin position="91"/>
        <end position="205"/>
    </location>
</feature>
<accession>G6YDK2</accession>
<proteinExistence type="predicted"/>
<sequence length="342" mass="38571">MFRYLARRYDRKHILRSLERQRRIHDKAIPFSCDGSDELAFNKISEGEAFFAPILPATPLGEEADSVIFQSDISTEDQANNTFECIVTDSGLKQHALVVFHHWYARSRYPAFSKYFAGKGITIIEATLPYHFGRASNDYSEEKLFNANLGRTVQSMRQAVLDGRKIVRWLYSQGYQKISVVGMCLGGTVAGLVAAQEQKVDKAVLMVSPGSPADLVWTAETMTALRGRIEPSMSLEGLRTAWGLIDLEKHLFGLTRPRLDLMFLLGKDDTVARPGASERLIELLAKCNLPPEVVRLNCGHSSIGMFPYNLIAARKVLRFLKETPTLSELWEVRGFRYDFSEV</sequence>
<evidence type="ECO:0000259" key="1">
    <source>
        <dbReference type="Pfam" id="PF01738"/>
    </source>
</evidence>
<protein>
    <recommendedName>
        <fullName evidence="1">Dienelactone hydrolase domain-containing protein</fullName>
    </recommendedName>
</protein>
<dbReference type="RefSeq" id="WP_006203670.1">
    <property type="nucleotide sequence ID" value="NZ_AGSN01000131.1"/>
</dbReference>
<dbReference type="InterPro" id="IPR002925">
    <property type="entry name" value="Dienelactn_hydro"/>
</dbReference>
<dbReference type="GO" id="GO:0016787">
    <property type="term" value="F:hydrolase activity"/>
    <property type="evidence" value="ECO:0007669"/>
    <property type="project" value="InterPro"/>
</dbReference>
<evidence type="ECO:0000313" key="2">
    <source>
        <dbReference type="EMBL" id="EHH10172.1"/>
    </source>
</evidence>
<dbReference type="eggNOG" id="COG1073">
    <property type="taxonomic scope" value="Bacteria"/>
</dbReference>
<dbReference type="AlphaFoldDB" id="G6YDK2"/>
<dbReference type="Gene3D" id="3.40.50.1820">
    <property type="entry name" value="alpha/beta hydrolase"/>
    <property type="match status" value="1"/>
</dbReference>